<comment type="caution">
    <text evidence="2">The sequence shown here is derived from an EMBL/GenBank/DDBJ whole genome shotgun (WGS) entry which is preliminary data.</text>
</comment>
<name>A0A5C8J589_9BACT</name>
<feature type="chain" id="PRO_5022987854" evidence="1">
    <location>
        <begin position="26"/>
        <end position="420"/>
    </location>
</feature>
<evidence type="ECO:0000256" key="1">
    <source>
        <dbReference type="SAM" id="SignalP"/>
    </source>
</evidence>
<evidence type="ECO:0000313" key="2">
    <source>
        <dbReference type="EMBL" id="TXK31169.1"/>
    </source>
</evidence>
<dbReference type="AlphaFoldDB" id="A0A5C8J589"/>
<keyword evidence="1" id="KW-0732">Signal</keyword>
<organism evidence="2 3">
    <name type="scientific">Pontibacter qinzhouensis</name>
    <dbReference type="NCBI Taxonomy" id="2603253"/>
    <lineage>
        <taxon>Bacteria</taxon>
        <taxon>Pseudomonadati</taxon>
        <taxon>Bacteroidota</taxon>
        <taxon>Cytophagia</taxon>
        <taxon>Cytophagales</taxon>
        <taxon>Hymenobacteraceae</taxon>
        <taxon>Pontibacter</taxon>
    </lineage>
</organism>
<feature type="signal peptide" evidence="1">
    <location>
        <begin position="1"/>
        <end position="25"/>
    </location>
</feature>
<protein>
    <submittedName>
        <fullName evidence="2">Uncharacterized protein</fullName>
    </submittedName>
</protein>
<dbReference type="Proteomes" id="UP000321926">
    <property type="component" value="Unassembled WGS sequence"/>
</dbReference>
<evidence type="ECO:0000313" key="3">
    <source>
        <dbReference type="Proteomes" id="UP000321926"/>
    </source>
</evidence>
<dbReference type="RefSeq" id="WP_147923509.1">
    <property type="nucleotide sequence ID" value="NZ_VRTY01000100.1"/>
</dbReference>
<dbReference type="OrthoDB" id="6195245at2"/>
<reference evidence="2 3" key="1">
    <citation type="submission" date="2019-08" db="EMBL/GenBank/DDBJ databases">
        <authorList>
            <person name="Shi S."/>
        </authorList>
    </citation>
    <scope>NUCLEOTIDE SEQUENCE [LARGE SCALE GENOMIC DNA]</scope>
    <source>
        <strain evidence="2 3">GY10130</strain>
    </source>
</reference>
<gene>
    <name evidence="2" type="ORF">FVR03_19800</name>
</gene>
<proteinExistence type="predicted"/>
<accession>A0A5C8J589</accession>
<keyword evidence="3" id="KW-1185">Reference proteome</keyword>
<sequence length="420" mass="48334">MKQLLLTYSFLLLLLLASALLPAVAQHEGFLYGEVLLTNNERHKGQILWSAGQTMWVDLLTAEKKDNPVLKYLNNEQLEKLSIEETQKKMDWGFMNLWKNQYPSRKHTFRARFGDIASISVTGGEEAVVVFKNGEKFNIFINDDPEYKNQLGKNIRLYNASKEKVTIAWDKIAQIRFVATPSELPHLTTLPLYGTISTRSGSSYTGLLQWDKDEALTTNFVDGKDEENQKIKIRFRDVKSIRPKNEGALLTLTSGKEVFMQGTSNVSRSNQGLVVRHPDWGQVIIRWRDFKEASFAPYPENENFGYDAFQKPRSLKGSIFTTDNKTWRGTFVFDLDERLDLETLDGWDKAGALRMVPFRFVKQITPISSKQTQVLLRNGEKLILGDRSDVNETNWGLLVYPQQGEYKYIPWNIVNRIVLY</sequence>
<dbReference type="EMBL" id="VRTY01000100">
    <property type="protein sequence ID" value="TXK31169.1"/>
    <property type="molecule type" value="Genomic_DNA"/>
</dbReference>